<dbReference type="InterPro" id="IPR050696">
    <property type="entry name" value="FtsA/MreB"/>
</dbReference>
<evidence type="ECO:0000313" key="2">
    <source>
        <dbReference type="Proteomes" id="UP000178302"/>
    </source>
</evidence>
<protein>
    <recommendedName>
        <fullName evidence="3">SHS2 domain-containing protein</fullName>
    </recommendedName>
</protein>
<dbReference type="NCBIfam" id="TIGR01175">
    <property type="entry name" value="pilM"/>
    <property type="match status" value="1"/>
</dbReference>
<accession>A0A1G2LQR5</accession>
<gene>
    <name evidence="1" type="ORF">A2909_00980</name>
</gene>
<dbReference type="InterPro" id="IPR005883">
    <property type="entry name" value="PilM"/>
</dbReference>
<dbReference type="SUPFAM" id="SSF53067">
    <property type="entry name" value="Actin-like ATPase domain"/>
    <property type="match status" value="2"/>
</dbReference>
<proteinExistence type="predicted"/>
<dbReference type="EMBL" id="MHQZ01000022">
    <property type="protein sequence ID" value="OHA13874.1"/>
    <property type="molecule type" value="Genomic_DNA"/>
</dbReference>
<evidence type="ECO:0000313" key="1">
    <source>
        <dbReference type="EMBL" id="OHA13874.1"/>
    </source>
</evidence>
<sequence>MAFYNLFPPFDFLKIPAFGLEISDRSFKYARLKRDKNGIRLDKFGAKEIPKDLIIAGEIKEKDSLASFLKDSFKNSGIKYVISSLPEERAFLRIVELPQMDAKNIRTSIEAQLEEYIPLAAKDAIFDFEILNGLRKGNIMDVVVVAFPRALIDSYKEVLIRAGLKPLIFELESWALARGLSRENDSTTKMIVDFGRTRISFAIVNGNKVQFTSTIKVSGDDLDKAIARSFSVSADEAERIKKIQGLRQTGDYPEVYSVILPTISAIKEEIKKYFSYWQSHYTHIHSQKEDFAVKEILLCGGEANLLGLAEYLSYELSVPVKKANVWLNITSFDNYVPEIEFSDSLVYSTVLGLALKGLKLGLV</sequence>
<dbReference type="Proteomes" id="UP000178302">
    <property type="component" value="Unassembled WGS sequence"/>
</dbReference>
<dbReference type="PANTHER" id="PTHR32432">
    <property type="entry name" value="CELL DIVISION PROTEIN FTSA-RELATED"/>
    <property type="match status" value="1"/>
</dbReference>
<dbReference type="CDD" id="cd24049">
    <property type="entry name" value="ASKHA_NBD_PilM"/>
    <property type="match status" value="1"/>
</dbReference>
<dbReference type="Gene3D" id="3.30.420.40">
    <property type="match status" value="2"/>
</dbReference>
<dbReference type="Gene3D" id="3.30.1490.300">
    <property type="match status" value="1"/>
</dbReference>
<name>A0A1G2LQR5_9BACT</name>
<dbReference type="Pfam" id="PF11104">
    <property type="entry name" value="PilM_2"/>
    <property type="match status" value="1"/>
</dbReference>
<dbReference type="AlphaFoldDB" id="A0A1G2LQR5"/>
<dbReference type="InterPro" id="IPR043129">
    <property type="entry name" value="ATPase_NBD"/>
</dbReference>
<reference evidence="1 2" key="1">
    <citation type="journal article" date="2016" name="Nat. Commun.">
        <title>Thousands of microbial genomes shed light on interconnected biogeochemical processes in an aquifer system.</title>
        <authorList>
            <person name="Anantharaman K."/>
            <person name="Brown C.T."/>
            <person name="Hug L.A."/>
            <person name="Sharon I."/>
            <person name="Castelle C.J."/>
            <person name="Probst A.J."/>
            <person name="Thomas B.C."/>
            <person name="Singh A."/>
            <person name="Wilkins M.J."/>
            <person name="Karaoz U."/>
            <person name="Brodie E.L."/>
            <person name="Williams K.H."/>
            <person name="Hubbard S.S."/>
            <person name="Banfield J.F."/>
        </authorList>
    </citation>
    <scope>NUCLEOTIDE SEQUENCE [LARGE SCALE GENOMIC DNA]</scope>
</reference>
<organism evidence="1 2">
    <name type="scientific">Candidatus Tagabacteria bacterium RIFCSPLOWO2_01_FULL_39_11</name>
    <dbReference type="NCBI Taxonomy" id="1802295"/>
    <lineage>
        <taxon>Bacteria</taxon>
        <taxon>Candidatus Tagaibacteriota</taxon>
    </lineage>
</organism>
<evidence type="ECO:0008006" key="3">
    <source>
        <dbReference type="Google" id="ProtNLM"/>
    </source>
</evidence>
<comment type="caution">
    <text evidence="1">The sequence shown here is derived from an EMBL/GenBank/DDBJ whole genome shotgun (WGS) entry which is preliminary data.</text>
</comment>
<dbReference type="PIRSF" id="PIRSF019169">
    <property type="entry name" value="PilM"/>
    <property type="match status" value="1"/>
</dbReference>
<dbReference type="PANTHER" id="PTHR32432:SF3">
    <property type="entry name" value="ETHANOLAMINE UTILIZATION PROTEIN EUTJ"/>
    <property type="match status" value="1"/>
</dbReference>